<dbReference type="Proteomes" id="UP000036681">
    <property type="component" value="Unplaced"/>
</dbReference>
<feature type="transmembrane region" description="Helical" evidence="2">
    <location>
        <begin position="68"/>
        <end position="89"/>
    </location>
</feature>
<evidence type="ECO:0000256" key="1">
    <source>
        <dbReference type="SAM" id="MobiDB-lite"/>
    </source>
</evidence>
<name>A0A0M3ID69_ASCLU</name>
<dbReference type="AlphaFoldDB" id="A0A0M3ID69"/>
<keyword evidence="2" id="KW-1133">Transmembrane helix</keyword>
<evidence type="ECO:0000313" key="4">
    <source>
        <dbReference type="WBParaSite" id="ALUE_0001593101-mRNA-1"/>
    </source>
</evidence>
<organism evidence="3 4">
    <name type="scientific">Ascaris lumbricoides</name>
    <name type="common">Giant roundworm</name>
    <dbReference type="NCBI Taxonomy" id="6252"/>
    <lineage>
        <taxon>Eukaryota</taxon>
        <taxon>Metazoa</taxon>
        <taxon>Ecdysozoa</taxon>
        <taxon>Nematoda</taxon>
        <taxon>Chromadorea</taxon>
        <taxon>Rhabditida</taxon>
        <taxon>Spirurina</taxon>
        <taxon>Ascaridomorpha</taxon>
        <taxon>Ascaridoidea</taxon>
        <taxon>Ascarididae</taxon>
        <taxon>Ascaris</taxon>
    </lineage>
</organism>
<feature type="compositionally biased region" description="Basic and acidic residues" evidence="1">
    <location>
        <begin position="16"/>
        <end position="30"/>
    </location>
</feature>
<dbReference type="WBParaSite" id="ALUE_0001593101-mRNA-1">
    <property type="protein sequence ID" value="ALUE_0001593101-mRNA-1"/>
    <property type="gene ID" value="ALUE_0001593101"/>
</dbReference>
<feature type="transmembrane region" description="Helical" evidence="2">
    <location>
        <begin position="95"/>
        <end position="120"/>
    </location>
</feature>
<accession>A0A0M3ID69</accession>
<feature type="compositionally biased region" description="Polar residues" evidence="1">
    <location>
        <begin position="1"/>
        <end position="15"/>
    </location>
</feature>
<feature type="transmembrane region" description="Helical" evidence="2">
    <location>
        <begin position="43"/>
        <end position="61"/>
    </location>
</feature>
<sequence>MSSVRPQNVENANSTRQEKQPSRKNDELKEDGPKLGIVESYSIMQAAVSIIILSIITHLWAKEGHSPSAFVVLFSFQLFILAVALILLATGNDAWFSFVFAQLVLFMGIAELTTSAFVVLRDMKFEQCREYGCTIVRGSTILRTRFAYASALCGLFHIATGIVYLIVGPHCHDTPEPKITISKGLFARLKIRLINTDRSGSTVHTIARQLELNDVRISGRTTHYPTPAVHSAQIMRSEKGASVGSSYALRKLERAKDAETPGNSNIASRAHPIRTTVVEMDTSVPLTVRYVDSSLDESVGNDTVIAANKSINAMVSFDDLLLSSDRLSGNDTRIDR</sequence>
<evidence type="ECO:0000256" key="2">
    <source>
        <dbReference type="SAM" id="Phobius"/>
    </source>
</evidence>
<feature type="region of interest" description="Disordered" evidence="1">
    <location>
        <begin position="1"/>
        <end position="30"/>
    </location>
</feature>
<reference evidence="4" key="1">
    <citation type="submission" date="2017-02" db="UniProtKB">
        <authorList>
            <consortium name="WormBaseParasite"/>
        </authorList>
    </citation>
    <scope>IDENTIFICATION</scope>
</reference>
<feature type="transmembrane region" description="Helical" evidence="2">
    <location>
        <begin position="146"/>
        <end position="167"/>
    </location>
</feature>
<keyword evidence="3" id="KW-1185">Reference proteome</keyword>
<proteinExistence type="predicted"/>
<keyword evidence="2" id="KW-0472">Membrane</keyword>
<keyword evidence="2" id="KW-0812">Transmembrane</keyword>
<protein>
    <submittedName>
        <fullName evidence="4">MARVEL domain-containing protein</fullName>
    </submittedName>
</protein>
<evidence type="ECO:0000313" key="3">
    <source>
        <dbReference type="Proteomes" id="UP000036681"/>
    </source>
</evidence>